<keyword evidence="2" id="KW-1185">Reference proteome</keyword>
<evidence type="ECO:0000313" key="2">
    <source>
        <dbReference type="Proteomes" id="UP000198901"/>
    </source>
</evidence>
<evidence type="ECO:0000313" key="1">
    <source>
        <dbReference type="EMBL" id="SDM21768.1"/>
    </source>
</evidence>
<organism evidence="1 2">
    <name type="scientific">Siphonobacter aquaeclarae</name>
    <dbReference type="NCBI Taxonomy" id="563176"/>
    <lineage>
        <taxon>Bacteria</taxon>
        <taxon>Pseudomonadati</taxon>
        <taxon>Bacteroidota</taxon>
        <taxon>Cytophagia</taxon>
        <taxon>Cytophagales</taxon>
        <taxon>Cytophagaceae</taxon>
        <taxon>Siphonobacter</taxon>
    </lineage>
</organism>
<sequence>MIGYLKLNSLIYVDTADSGKVVGRIVALVKVHRISGRWFAGFEGTAVLPQELQSGPIPVDSVAFSDANSEPIPITPAMLRYLGIPLHESSGEIQLSNVHTGSYDAEEHSVTVSFLPRKLQYVHELQYMLGLILDIG</sequence>
<proteinExistence type="predicted"/>
<gene>
    <name evidence="1" type="ORF">SAMN04488090_2870</name>
</gene>
<dbReference type="Proteomes" id="UP000198901">
    <property type="component" value="Unassembled WGS sequence"/>
</dbReference>
<protein>
    <submittedName>
        <fullName evidence="1">Uncharacterized protein</fullName>
    </submittedName>
</protein>
<dbReference type="RefSeq" id="WP_093203501.1">
    <property type="nucleotide sequence ID" value="NZ_FNGS01000005.1"/>
</dbReference>
<dbReference type="EMBL" id="FNGS01000005">
    <property type="protein sequence ID" value="SDM21768.1"/>
    <property type="molecule type" value="Genomic_DNA"/>
</dbReference>
<name>A0A1G9RET6_9BACT</name>
<accession>A0A1G9RET6</accession>
<dbReference type="AlphaFoldDB" id="A0A1G9RET6"/>
<reference evidence="1 2" key="1">
    <citation type="submission" date="2016-10" db="EMBL/GenBank/DDBJ databases">
        <authorList>
            <person name="de Groot N.N."/>
        </authorList>
    </citation>
    <scope>NUCLEOTIDE SEQUENCE [LARGE SCALE GENOMIC DNA]</scope>
    <source>
        <strain evidence="1 2">DSM 21668</strain>
    </source>
</reference>